<dbReference type="EC" id="2.7.1.170" evidence="2"/>
<reference evidence="3" key="1">
    <citation type="journal article" date="2020" name="mSystems">
        <title>Genome- and Community-Level Interaction Insights into Carbon Utilization and Element Cycling Functions of Hydrothermarchaeota in Hydrothermal Sediment.</title>
        <authorList>
            <person name="Zhou Z."/>
            <person name="Liu Y."/>
            <person name="Xu W."/>
            <person name="Pan J."/>
            <person name="Luo Z.H."/>
            <person name="Li M."/>
        </authorList>
    </citation>
    <scope>NUCLEOTIDE SEQUENCE</scope>
    <source>
        <strain evidence="3">SpSt-997</strain>
    </source>
</reference>
<dbReference type="GO" id="GO:0016301">
    <property type="term" value="F:kinase activity"/>
    <property type="evidence" value="ECO:0007669"/>
    <property type="project" value="UniProtKB-KW"/>
</dbReference>
<dbReference type="UniPathway" id="UPA00343"/>
<feature type="binding site" evidence="2">
    <location>
        <begin position="9"/>
        <end position="16"/>
    </location>
    <ligand>
        <name>ATP</name>
        <dbReference type="ChEBI" id="CHEBI:30616"/>
    </ligand>
</feature>
<evidence type="ECO:0000313" key="3">
    <source>
        <dbReference type="EMBL" id="HGC43849.1"/>
    </source>
</evidence>
<keyword evidence="2" id="KW-0067">ATP-binding</keyword>
<dbReference type="SUPFAM" id="SSF53067">
    <property type="entry name" value="Actin-like ATPase domain"/>
    <property type="match status" value="1"/>
</dbReference>
<dbReference type="GO" id="GO:0016773">
    <property type="term" value="F:phosphotransferase activity, alcohol group as acceptor"/>
    <property type="evidence" value="ECO:0007669"/>
    <property type="project" value="UniProtKB-UniRule"/>
</dbReference>
<evidence type="ECO:0000256" key="1">
    <source>
        <dbReference type="ARBA" id="ARBA00023277"/>
    </source>
</evidence>
<accession>A0A8J4HCH4</accession>
<keyword evidence="2 3" id="KW-0418">Kinase</keyword>
<keyword evidence="2" id="KW-0547">Nucleotide-binding</keyword>
<dbReference type="PANTHER" id="PTHR30605:SF0">
    <property type="entry name" value="ANHYDRO-N-ACETYLMURAMIC ACID KINASE"/>
    <property type="match status" value="1"/>
</dbReference>
<comment type="pathway">
    <text evidence="2">Cell wall biogenesis; peptidoglycan recycling.</text>
</comment>
<keyword evidence="1 2" id="KW-0119">Carbohydrate metabolism</keyword>
<evidence type="ECO:0000256" key="2">
    <source>
        <dbReference type="HAMAP-Rule" id="MF_01270"/>
    </source>
</evidence>
<dbReference type="GO" id="GO:0005524">
    <property type="term" value="F:ATP binding"/>
    <property type="evidence" value="ECO:0007669"/>
    <property type="project" value="UniProtKB-UniRule"/>
</dbReference>
<comment type="catalytic activity">
    <reaction evidence="2">
        <text>1,6-anhydro-N-acetyl-beta-muramate + ATP + H2O = N-acetyl-D-muramate 6-phosphate + ADP + H(+)</text>
        <dbReference type="Rhea" id="RHEA:24952"/>
        <dbReference type="ChEBI" id="CHEBI:15377"/>
        <dbReference type="ChEBI" id="CHEBI:15378"/>
        <dbReference type="ChEBI" id="CHEBI:30616"/>
        <dbReference type="ChEBI" id="CHEBI:58690"/>
        <dbReference type="ChEBI" id="CHEBI:58722"/>
        <dbReference type="ChEBI" id="CHEBI:456216"/>
        <dbReference type="EC" id="2.7.1.170"/>
    </reaction>
</comment>
<comment type="similarity">
    <text evidence="2">Belongs to the anhydro-N-acetylmuramic acid kinase family.</text>
</comment>
<gene>
    <name evidence="2" type="primary">anmK</name>
    <name evidence="3" type="ORF">ENY07_11620</name>
</gene>
<dbReference type="PANTHER" id="PTHR30605">
    <property type="entry name" value="ANHYDRO-N-ACETYLMURAMIC ACID KINASE"/>
    <property type="match status" value="1"/>
</dbReference>
<dbReference type="NCBIfam" id="NF007141">
    <property type="entry name" value="PRK09585.1-5"/>
    <property type="match status" value="1"/>
</dbReference>
<dbReference type="HAMAP" id="MF_01270">
    <property type="entry name" value="AnhMurNAc_kinase"/>
    <property type="match status" value="1"/>
</dbReference>
<dbReference type="Pfam" id="PF03702">
    <property type="entry name" value="AnmK"/>
    <property type="match status" value="1"/>
</dbReference>
<dbReference type="Gene3D" id="3.30.420.40">
    <property type="match status" value="2"/>
</dbReference>
<dbReference type="GO" id="GO:0097175">
    <property type="term" value="P:1,6-anhydro-N-acetyl-beta-muramic acid catabolic process"/>
    <property type="evidence" value="ECO:0007669"/>
    <property type="project" value="UniProtKB-UniRule"/>
</dbReference>
<proteinExistence type="inferred from homology"/>
<dbReference type="InterPro" id="IPR005338">
    <property type="entry name" value="Anhydro_N_Ac-Mur_kinase"/>
</dbReference>
<dbReference type="GO" id="GO:0009254">
    <property type="term" value="P:peptidoglycan turnover"/>
    <property type="evidence" value="ECO:0007669"/>
    <property type="project" value="UniProtKB-UniRule"/>
</dbReference>
<dbReference type="UniPathway" id="UPA00544"/>
<comment type="pathway">
    <text evidence="2">Amino-sugar metabolism; 1,6-anhydro-N-acetylmuramate degradation.</text>
</comment>
<protein>
    <recommendedName>
        <fullName evidence="2">Anhydro-N-acetylmuramic acid kinase</fullName>
        <ecNumber evidence="2">2.7.1.170</ecNumber>
    </recommendedName>
    <alternativeName>
        <fullName evidence="2">AnhMurNAc kinase</fullName>
    </alternativeName>
</protein>
<comment type="function">
    <text evidence="2">Catalyzes the specific phosphorylation of 1,6-anhydro-N-acetylmuramic acid (anhMurNAc) with the simultaneous cleavage of the 1,6-anhydro ring, generating MurNAc-6-P. Is required for the utilization of anhMurNAc either imported from the medium or derived from its own cell wall murein, and thus plays a role in cell wall recycling.</text>
</comment>
<organism evidence="3">
    <name type="scientific">Acidicaldus sp</name>
    <dbReference type="NCBI Taxonomy" id="1872105"/>
    <lineage>
        <taxon>Bacteria</taxon>
        <taxon>Pseudomonadati</taxon>
        <taxon>Pseudomonadota</taxon>
        <taxon>Alphaproteobacteria</taxon>
        <taxon>Acetobacterales</taxon>
        <taxon>Acetobacteraceae</taxon>
        <taxon>Acidicaldus</taxon>
    </lineage>
</organism>
<dbReference type="AlphaFoldDB" id="A0A8J4HCH4"/>
<comment type="caution">
    <text evidence="3">The sequence shown here is derived from an EMBL/GenBank/DDBJ whole genome shotgun (WGS) entry which is preliminary data.</text>
</comment>
<dbReference type="InterPro" id="IPR043129">
    <property type="entry name" value="ATPase_NBD"/>
</dbReference>
<dbReference type="EMBL" id="DTQM01000222">
    <property type="protein sequence ID" value="HGC43849.1"/>
    <property type="molecule type" value="Genomic_DNA"/>
</dbReference>
<name>A0A8J4HCH4_9PROT</name>
<keyword evidence="2 3" id="KW-0808">Transferase</keyword>
<sequence>MRVIGLMSGTSLDGVDAAWIETDGARIARFGPCLTLPYPPDLRADLRRLLDLAPRLAPNHPFLAAVTARLTERHLDAVAALGAPADLIGFHGQTILHEPARGRTWQIGDAARLAEASGLPVVHDFRSQDVAAGGEGAPLAPIFHAALAAGHPLPLAVLNIGGVANITWIGENGALLACDTGPGNGPLDDWARHHTGSPFDTDGRLAGAGSVDKKILAGLLAHPYFRRPAPKSLDRLDFAASLAESGINALSAADGAATLVAFIAAAVAATPLPAPPRRFLVTGGGRHNPAILAALRAGLGAPVEPVETVGWNGDALEAQCFAFLAARSWHGFPISFPTTTGAPRPITGGVIARP</sequence>
<dbReference type="GO" id="GO:0006040">
    <property type="term" value="P:amino sugar metabolic process"/>
    <property type="evidence" value="ECO:0007669"/>
    <property type="project" value="InterPro"/>
</dbReference>